<sequence length="80" mass="8865">MYFLPRFLLIAGLLMLSWQWTVAMPNVPKNQPGGASISQPDLPLVDNSAILVQSIFNIDPSLCPKGYVRVGPHNTCRKEV</sequence>
<dbReference type="AlphaFoldDB" id="A0AB39Z449"/>
<protein>
    <submittedName>
        <fullName evidence="3">Uncharacterized protein</fullName>
    </submittedName>
</protein>
<dbReference type="RefSeq" id="XP_016928152.2">
    <property type="nucleotide sequence ID" value="XM_017072663.4"/>
</dbReference>
<evidence type="ECO:0000313" key="2">
    <source>
        <dbReference type="Proteomes" id="UP001652628"/>
    </source>
</evidence>
<organism evidence="2 3">
    <name type="scientific">Drosophila suzukii</name>
    <name type="common">Spotted-wing drosophila fruit fly</name>
    <dbReference type="NCBI Taxonomy" id="28584"/>
    <lineage>
        <taxon>Eukaryota</taxon>
        <taxon>Metazoa</taxon>
        <taxon>Ecdysozoa</taxon>
        <taxon>Arthropoda</taxon>
        <taxon>Hexapoda</taxon>
        <taxon>Insecta</taxon>
        <taxon>Pterygota</taxon>
        <taxon>Neoptera</taxon>
        <taxon>Endopterygota</taxon>
        <taxon>Diptera</taxon>
        <taxon>Brachycera</taxon>
        <taxon>Muscomorpha</taxon>
        <taxon>Ephydroidea</taxon>
        <taxon>Drosophilidae</taxon>
        <taxon>Drosophila</taxon>
        <taxon>Sophophora</taxon>
    </lineage>
</organism>
<name>A0AB39Z449_DROSZ</name>
<feature type="chain" id="PRO_5045113864" evidence="1">
    <location>
        <begin position="24"/>
        <end position="80"/>
    </location>
</feature>
<feature type="signal peptide" evidence="1">
    <location>
        <begin position="1"/>
        <end position="23"/>
    </location>
</feature>
<proteinExistence type="predicted"/>
<dbReference type="Proteomes" id="UP001652628">
    <property type="component" value="Chromosome 2R"/>
</dbReference>
<dbReference type="GeneID" id="108008766"/>
<accession>A0AB39Z449</accession>
<keyword evidence="1" id="KW-0732">Signal</keyword>
<keyword evidence="2" id="KW-1185">Reference proteome</keyword>
<reference evidence="3" key="1">
    <citation type="submission" date="2025-08" db="UniProtKB">
        <authorList>
            <consortium name="RefSeq"/>
        </authorList>
    </citation>
    <scope>IDENTIFICATION</scope>
</reference>
<evidence type="ECO:0000313" key="3">
    <source>
        <dbReference type="RefSeq" id="XP_016928152.2"/>
    </source>
</evidence>
<gene>
    <name evidence="3" type="primary">LOC108008766</name>
</gene>
<evidence type="ECO:0000256" key="1">
    <source>
        <dbReference type="SAM" id="SignalP"/>
    </source>
</evidence>